<dbReference type="InterPro" id="IPR025586">
    <property type="entry name" value="PcfJ"/>
</dbReference>
<evidence type="ECO:0000313" key="1">
    <source>
        <dbReference type="EMBL" id="KUE77590.1"/>
    </source>
</evidence>
<protein>
    <recommendedName>
        <fullName evidence="3">PcfJ-like protein</fullName>
    </recommendedName>
</protein>
<sequence>MKKSVLLAMPKLTATPEMKQAAIADEPKQHESPYGYRYVERTYYPYMNCVVRDGILKAAFYLPEHLRLDGNNPAYEVFLDKKAHQFLTYDHLEKKWRDAKLDRLNWPGRNYYATCWASEKDTAIVQDYLCGERGGDLGILDFQRNVRDEQLEQRHKRITGAWDQDLAQVPELPKDWTRWIDKVAVRENFIFYRYKRGGAKSGYCTFCGKEVPISGHPYHNKKGRCACCRHPIVFKALGRAGYIRTEKDYAYLIQRCKDGFVLREFWAERTYWKDSLPSGKPYWHEFRRSIYDRSGEIRSYYWGVYCQRETRWISGNPCYYSYCGNQTGRVYGKSLPCMEQKELFGTGLVQWIRTHPVTDPEKYLAVWKRMPKMEQIWKADLPRLTKECFEHCDSVRERILYPNETRLIRALGLDGPKFRRLRQINGDTEDLAWLQLEKRTNQRIPDELFRWFKKERISAKDILFIADRMSPIQIRNYLQKQKPYFDGSCRQALTTWQDYLAMAERLHIDTSDEIIYRARKLRQRHDELVIQCEAGSLELQAENMDKKYPHVRSICEELQKKYAYADEDYLVIAPQNTFDIIKEGRMLHHCVGNDGAGERYYDRIERRESFIMFLRRAEEPEDPYYTLEIEPDGTVRQKRTLFDRQHEDIEQATEFLQKWQKVIAARLTGQDLKLAEQSRVLRNEEFIQMKKDRVVIHTGHLAGHLLADVLLADLMENKEVVQQQELPAAA</sequence>
<accession>A0A0W7TUW0</accession>
<name>A0A0W7TUW0_9FIRM</name>
<organism evidence="1 2">
    <name type="scientific">Ruthenibacterium lactatiformans</name>
    <dbReference type="NCBI Taxonomy" id="1550024"/>
    <lineage>
        <taxon>Bacteria</taxon>
        <taxon>Bacillati</taxon>
        <taxon>Bacillota</taxon>
        <taxon>Clostridia</taxon>
        <taxon>Eubacteriales</taxon>
        <taxon>Oscillospiraceae</taxon>
        <taxon>Ruthenibacterium</taxon>
    </lineage>
</organism>
<proteinExistence type="predicted"/>
<dbReference type="EMBL" id="LMUA01000002">
    <property type="protein sequence ID" value="KUE77590.1"/>
    <property type="molecule type" value="Genomic_DNA"/>
</dbReference>
<comment type="caution">
    <text evidence="1">The sequence shown here is derived from an EMBL/GenBank/DDBJ whole genome shotgun (WGS) entry which is preliminary data.</text>
</comment>
<gene>
    <name evidence="1" type="ORF">ASJ35_02405</name>
</gene>
<dbReference type="AlphaFoldDB" id="A0A0W7TUW0"/>
<dbReference type="Proteomes" id="UP000053433">
    <property type="component" value="Unassembled WGS sequence"/>
</dbReference>
<evidence type="ECO:0008006" key="3">
    <source>
        <dbReference type="Google" id="ProtNLM"/>
    </source>
</evidence>
<reference evidence="1 2" key="1">
    <citation type="submission" date="2015-10" db="EMBL/GenBank/DDBJ databases">
        <title>A novel member of the family Ruminococcaceae isolated from human faeces.</title>
        <authorList>
            <person name="Shkoporov A.N."/>
            <person name="Chaplin A.V."/>
            <person name="Motuzova O.V."/>
            <person name="Kafarskaia L.I."/>
            <person name="Efimov B.A."/>
        </authorList>
    </citation>
    <scope>NUCLEOTIDE SEQUENCE [LARGE SCALE GENOMIC DNA]</scope>
    <source>
        <strain evidence="1 2">668</strain>
    </source>
</reference>
<dbReference type="Pfam" id="PF14284">
    <property type="entry name" value="PcfJ"/>
    <property type="match status" value="1"/>
</dbReference>
<evidence type="ECO:0000313" key="2">
    <source>
        <dbReference type="Proteomes" id="UP000053433"/>
    </source>
</evidence>
<dbReference type="RefSeq" id="WP_044940758.1">
    <property type="nucleotide sequence ID" value="NZ_LMUA01000002.1"/>
</dbReference>